<dbReference type="SMART" id="SM00448">
    <property type="entry name" value="REC"/>
    <property type="match status" value="1"/>
</dbReference>
<evidence type="ECO:0000313" key="4">
    <source>
        <dbReference type="EMBL" id="QSX33183.1"/>
    </source>
</evidence>
<dbReference type="InterPro" id="IPR014626">
    <property type="entry name" value="Sig_transdc_resp-reg_put"/>
</dbReference>
<feature type="domain" description="Response regulatory" evidence="2">
    <location>
        <begin position="5"/>
        <end position="119"/>
    </location>
</feature>
<dbReference type="RefSeq" id="WP_207354419.1">
    <property type="nucleotide sequence ID" value="NZ_CP071503.1"/>
</dbReference>
<evidence type="ECO:0000259" key="2">
    <source>
        <dbReference type="PROSITE" id="PS50110"/>
    </source>
</evidence>
<protein>
    <submittedName>
        <fullName evidence="4">HDOD domain-containing protein</fullName>
    </submittedName>
</protein>
<dbReference type="PIRSF" id="PIRSF036883">
    <property type="entry name" value="RR_HD-GYP_mod"/>
    <property type="match status" value="1"/>
</dbReference>
<dbReference type="EMBL" id="CP071503">
    <property type="protein sequence ID" value="QSX33183.1"/>
    <property type="molecule type" value="Genomic_DNA"/>
</dbReference>
<dbReference type="Gene3D" id="1.10.3210.10">
    <property type="entry name" value="Hypothetical protein af1432"/>
    <property type="match status" value="1"/>
</dbReference>
<dbReference type="InterPro" id="IPR052340">
    <property type="entry name" value="RNase_Y/CdgJ"/>
</dbReference>
<gene>
    <name evidence="4" type="ORF">JYB87_15875</name>
</gene>
<feature type="domain" description="HDOD" evidence="3">
    <location>
        <begin position="140"/>
        <end position="338"/>
    </location>
</feature>
<keyword evidence="5" id="KW-1185">Reference proteome</keyword>
<reference evidence="4 5" key="1">
    <citation type="submission" date="2021-03" db="EMBL/GenBank/DDBJ databases">
        <title>Novel species identification of genus Shewanella.</title>
        <authorList>
            <person name="Liu G."/>
            <person name="Zhang Q."/>
        </authorList>
    </citation>
    <scope>NUCLEOTIDE SEQUENCE [LARGE SCALE GENOMIC DNA]</scope>
    <source>
        <strain evidence="4 5">FJAT-51800</strain>
    </source>
</reference>
<feature type="modified residue" description="4-aspartylphosphate" evidence="1">
    <location>
        <position position="55"/>
    </location>
</feature>
<accession>A0ABX7QNZ9</accession>
<evidence type="ECO:0000256" key="1">
    <source>
        <dbReference type="PROSITE-ProRule" id="PRU00169"/>
    </source>
</evidence>
<dbReference type="Pfam" id="PF00072">
    <property type="entry name" value="Response_reg"/>
    <property type="match status" value="1"/>
</dbReference>
<dbReference type="Proteomes" id="UP000662770">
    <property type="component" value="Chromosome"/>
</dbReference>
<dbReference type="PANTHER" id="PTHR33525">
    <property type="match status" value="1"/>
</dbReference>
<sequence>MEPLTVLFVDDDPLVLKALQRAARRIRPEWRIYLSTEPTQWQASCKQPVDIVVCDYVMPGIRGNELLKQVREKMPSAIRVLLTGDTSPAVLESLYHCSHFMIGKPYKEQDLVYLFSCAERLKLLPFTAAERQILGCLQELPAMPQLLIQFKRILNDPELDIEDLAELISQDSVLSGKLLQYANSAFFGFGRKTTSIFEAIMRLGSKLTEAIIISMLVDTTLSCRLPEEQLRCINESALAHARLSRHIAEYLDLPADHVDELFAAAMLSGLGRLIVATQQYCEEHARLQNATASSTALVLTAEHSLLSLENSALVSAYMLTLWGYPAEFCTMVLKQDMPADESQPNGLKQFILFLGKRWLVANSTKRKELLSMIHLPELQQALLLSDKAK</sequence>
<organism evidence="4 5">
    <name type="scientific">Shewanella avicenniae</name>
    <dbReference type="NCBI Taxonomy" id="2814294"/>
    <lineage>
        <taxon>Bacteria</taxon>
        <taxon>Pseudomonadati</taxon>
        <taxon>Pseudomonadota</taxon>
        <taxon>Gammaproteobacteria</taxon>
        <taxon>Alteromonadales</taxon>
        <taxon>Shewanellaceae</taxon>
        <taxon>Shewanella</taxon>
    </lineage>
</organism>
<dbReference type="SUPFAM" id="SSF52172">
    <property type="entry name" value="CheY-like"/>
    <property type="match status" value="1"/>
</dbReference>
<dbReference type="PROSITE" id="PS50110">
    <property type="entry name" value="RESPONSE_REGULATORY"/>
    <property type="match status" value="1"/>
</dbReference>
<dbReference type="PANTHER" id="PTHR33525:SF5">
    <property type="entry name" value="TWO COMPONENT SIGNAL TRANSDUCTION SYSTEM RESPONSE REGULATOR"/>
    <property type="match status" value="1"/>
</dbReference>
<proteinExistence type="predicted"/>
<evidence type="ECO:0000313" key="5">
    <source>
        <dbReference type="Proteomes" id="UP000662770"/>
    </source>
</evidence>
<evidence type="ECO:0000259" key="3">
    <source>
        <dbReference type="PROSITE" id="PS51833"/>
    </source>
</evidence>
<dbReference type="SUPFAM" id="SSF109604">
    <property type="entry name" value="HD-domain/PDEase-like"/>
    <property type="match status" value="1"/>
</dbReference>
<dbReference type="InterPro" id="IPR011006">
    <property type="entry name" value="CheY-like_superfamily"/>
</dbReference>
<dbReference type="InterPro" id="IPR013976">
    <property type="entry name" value="HDOD"/>
</dbReference>
<dbReference type="PROSITE" id="PS51833">
    <property type="entry name" value="HDOD"/>
    <property type="match status" value="1"/>
</dbReference>
<dbReference type="InterPro" id="IPR001789">
    <property type="entry name" value="Sig_transdc_resp-reg_receiver"/>
</dbReference>
<name>A0ABX7QNZ9_9GAMM</name>
<dbReference type="Gene3D" id="3.40.50.2300">
    <property type="match status" value="1"/>
</dbReference>
<dbReference type="Pfam" id="PF08668">
    <property type="entry name" value="HDOD"/>
    <property type="match status" value="1"/>
</dbReference>
<keyword evidence="1" id="KW-0597">Phosphoprotein</keyword>